<feature type="region of interest" description="Disordered" evidence="4">
    <location>
        <begin position="399"/>
        <end position="452"/>
    </location>
</feature>
<dbReference type="Proteomes" id="UP000002668">
    <property type="component" value="Genome"/>
</dbReference>
<evidence type="ECO:0000256" key="2">
    <source>
        <dbReference type="ARBA" id="ARBA00022803"/>
    </source>
</evidence>
<gene>
    <name evidence="6" type="ORF">LEMA_P030480.1</name>
</gene>
<dbReference type="eggNOG" id="KOG4563">
    <property type="taxonomic scope" value="Eukaryota"/>
</dbReference>
<dbReference type="STRING" id="985895.E4ZWC0"/>
<dbReference type="GO" id="GO:0034080">
    <property type="term" value="P:CENP-A containing chromatin assembly"/>
    <property type="evidence" value="ECO:0007669"/>
    <property type="project" value="TreeGrafter"/>
</dbReference>
<keyword evidence="1" id="KW-0677">Repeat</keyword>
<feature type="region of interest" description="Disordered" evidence="4">
    <location>
        <begin position="93"/>
        <end position="160"/>
    </location>
</feature>
<dbReference type="VEuPathDB" id="FungiDB:LEMA_P030480.1"/>
<feature type="coiled-coil region" evidence="3">
    <location>
        <begin position="303"/>
        <end position="361"/>
    </location>
</feature>
<keyword evidence="7" id="KW-1185">Reference proteome</keyword>
<dbReference type="InterPro" id="IPR019544">
    <property type="entry name" value="Tetratricopeptide_SHNi-TPR_dom"/>
</dbReference>
<name>E4ZWC0_LEPMJ</name>
<dbReference type="EMBL" id="FP929127">
    <property type="protein sequence ID" value="CBX95896.1"/>
    <property type="molecule type" value="Genomic_DNA"/>
</dbReference>
<reference evidence="7" key="1">
    <citation type="journal article" date="2011" name="Nat. Commun.">
        <title>Effector diversification within compartments of the Leptosphaeria maculans genome affected by Repeat-Induced Point mutations.</title>
        <authorList>
            <person name="Rouxel T."/>
            <person name="Grandaubert J."/>
            <person name="Hane J.K."/>
            <person name="Hoede C."/>
            <person name="van de Wouw A.P."/>
            <person name="Couloux A."/>
            <person name="Dominguez V."/>
            <person name="Anthouard V."/>
            <person name="Bally P."/>
            <person name="Bourras S."/>
            <person name="Cozijnsen A.J."/>
            <person name="Ciuffetti L.M."/>
            <person name="Degrave A."/>
            <person name="Dilmaghani A."/>
            <person name="Duret L."/>
            <person name="Fudal I."/>
            <person name="Goodwin S.B."/>
            <person name="Gout L."/>
            <person name="Glaser N."/>
            <person name="Linglin J."/>
            <person name="Kema G.H.J."/>
            <person name="Lapalu N."/>
            <person name="Lawrence C.B."/>
            <person name="May K."/>
            <person name="Meyer M."/>
            <person name="Ollivier B."/>
            <person name="Poulain J."/>
            <person name="Schoch C.L."/>
            <person name="Simon A."/>
            <person name="Spatafora J.W."/>
            <person name="Stachowiak A."/>
            <person name="Turgeon B.G."/>
            <person name="Tyler B.M."/>
            <person name="Vincent D."/>
            <person name="Weissenbach J."/>
            <person name="Amselem J."/>
            <person name="Quesneville H."/>
            <person name="Oliver R.P."/>
            <person name="Wincker P."/>
            <person name="Balesdent M.-H."/>
            <person name="Howlett B.J."/>
        </authorList>
    </citation>
    <scope>NUCLEOTIDE SEQUENCE [LARGE SCALE GENOMIC DNA]</scope>
    <source>
        <strain evidence="7">JN3 / isolate v23.1.3 / race Av1-4-5-6-7-8</strain>
    </source>
</reference>
<dbReference type="Pfam" id="PF10516">
    <property type="entry name" value="SHNi-TPR"/>
    <property type="match status" value="1"/>
</dbReference>
<evidence type="ECO:0000256" key="1">
    <source>
        <dbReference type="ARBA" id="ARBA00022737"/>
    </source>
</evidence>
<dbReference type="InterPro" id="IPR051730">
    <property type="entry name" value="NASP-like"/>
</dbReference>
<accession>E4ZWC0</accession>
<dbReference type="HOGENOM" id="CLU_028900_1_0_1"/>
<dbReference type="OrthoDB" id="5587616at2759"/>
<dbReference type="GO" id="GO:0005654">
    <property type="term" value="C:nucleoplasm"/>
    <property type="evidence" value="ECO:0007669"/>
    <property type="project" value="TreeGrafter"/>
</dbReference>
<evidence type="ECO:0000256" key="4">
    <source>
        <dbReference type="SAM" id="MobiDB-lite"/>
    </source>
</evidence>
<evidence type="ECO:0000256" key="3">
    <source>
        <dbReference type="SAM" id="Coils"/>
    </source>
</evidence>
<feature type="compositionally biased region" description="Basic and acidic residues" evidence="4">
    <location>
        <begin position="432"/>
        <end position="452"/>
    </location>
</feature>
<dbReference type="InterPro" id="IPR011990">
    <property type="entry name" value="TPR-like_helical_dom_sf"/>
</dbReference>
<keyword evidence="3" id="KW-0175">Coiled coil</keyword>
<feature type="region of interest" description="Disordered" evidence="4">
    <location>
        <begin position="1"/>
        <end position="20"/>
    </location>
</feature>
<keyword evidence="2" id="KW-0802">TPR repeat</keyword>
<dbReference type="PANTHER" id="PTHR15081">
    <property type="entry name" value="NUCLEAR AUTOANTIGENIC SPERM PROTEIN NASP -RELATED"/>
    <property type="match status" value="1"/>
</dbReference>
<feature type="region of interest" description="Disordered" evidence="4">
    <location>
        <begin position="270"/>
        <end position="294"/>
    </location>
</feature>
<organism evidence="7">
    <name type="scientific">Leptosphaeria maculans (strain JN3 / isolate v23.1.3 / race Av1-4-5-6-7-8)</name>
    <name type="common">Blackleg fungus</name>
    <name type="synonym">Phoma lingam</name>
    <dbReference type="NCBI Taxonomy" id="985895"/>
    <lineage>
        <taxon>Eukaryota</taxon>
        <taxon>Fungi</taxon>
        <taxon>Dikarya</taxon>
        <taxon>Ascomycota</taxon>
        <taxon>Pezizomycotina</taxon>
        <taxon>Dothideomycetes</taxon>
        <taxon>Pleosporomycetidae</taxon>
        <taxon>Pleosporales</taxon>
        <taxon>Pleosporineae</taxon>
        <taxon>Leptosphaeriaceae</taxon>
        <taxon>Plenodomus</taxon>
        <taxon>Plenodomus lingam/Leptosphaeria maculans species complex</taxon>
    </lineage>
</organism>
<dbReference type="RefSeq" id="XP_003839375.1">
    <property type="nucleotide sequence ID" value="XM_003839327.1"/>
</dbReference>
<evidence type="ECO:0000313" key="7">
    <source>
        <dbReference type="Proteomes" id="UP000002668"/>
    </source>
</evidence>
<dbReference type="InParanoid" id="E4ZWC0"/>
<dbReference type="PANTHER" id="PTHR15081:SF1">
    <property type="entry name" value="NUCLEAR AUTOANTIGENIC SPERM PROTEIN"/>
    <property type="match status" value="1"/>
</dbReference>
<evidence type="ECO:0000313" key="6">
    <source>
        <dbReference type="EMBL" id="CBX95896.1"/>
    </source>
</evidence>
<feature type="compositionally biased region" description="Polar residues" evidence="4">
    <location>
        <begin position="1"/>
        <end position="13"/>
    </location>
</feature>
<protein>
    <recommendedName>
        <fullName evidence="5">Tetratricopeptide SHNi-TPR domain-containing protein</fullName>
    </recommendedName>
</protein>
<dbReference type="Gene3D" id="1.25.40.10">
    <property type="entry name" value="Tetratricopeptide repeat domain"/>
    <property type="match status" value="1"/>
</dbReference>
<proteinExistence type="predicted"/>
<dbReference type="GO" id="GO:0042393">
    <property type="term" value="F:histone binding"/>
    <property type="evidence" value="ECO:0007669"/>
    <property type="project" value="TreeGrafter"/>
</dbReference>
<dbReference type="AlphaFoldDB" id="E4ZWC0"/>
<feature type="compositionally biased region" description="Acidic residues" evidence="4">
    <location>
        <begin position="139"/>
        <end position="160"/>
    </location>
</feature>
<dbReference type="GeneID" id="13281432"/>
<dbReference type="OMA" id="IAECHYK"/>
<feature type="domain" description="Tetratricopeptide SHNi-TPR" evidence="5">
    <location>
        <begin position="209"/>
        <end position="246"/>
    </location>
</feature>
<evidence type="ECO:0000259" key="5">
    <source>
        <dbReference type="Pfam" id="PF10516"/>
    </source>
</evidence>
<sequence>MSGANIQPLSTVAESEDIPRTKEKLEELSKAGSIHYSTKNFAAAAENYANAVEIQAELNGEMAPENAELLFYYGRALYKVAVAKSDVLGNKVAQEEKKNPKSKKAKKAANGEGSSRVIAEQKEESVETKPYFQLQGDENWTDSEEEDMEEADGEQEEEEDDFGNAYEVFELSRVLYSRQLEALEGDAADKGKGKAELSPQARKLKERIADCHGFLVEISLENERFHDAISDARASLALQEELYPFEHENVTEAHYSLSLALEFASVSKVREDQTGKQPEIPDTSQPPEDDKDGINWELRKEAAEQTELAVKSLEARLKKEEAALDSDKLTPEQKKEKQAIIEDKKGMLEDLKARHMDLQSDPTKQEFDSIDPSVMQGLLGGLLGADAATQKAKIAEATKSANDVTGLVKTKKKAKAPAPPASNSAAGSSGKRKLEVDEAGQEGKRSKTEEPA</sequence>
<dbReference type="GO" id="GO:0006335">
    <property type="term" value="P:DNA replication-dependent chromatin assembly"/>
    <property type="evidence" value="ECO:0007669"/>
    <property type="project" value="TreeGrafter"/>
</dbReference>